<organism evidence="2 3">
    <name type="scientific">Mycolicibacterium canariasense</name>
    <name type="common">Mycobacterium canariasense</name>
    <dbReference type="NCBI Taxonomy" id="228230"/>
    <lineage>
        <taxon>Bacteria</taxon>
        <taxon>Bacillati</taxon>
        <taxon>Actinomycetota</taxon>
        <taxon>Actinomycetes</taxon>
        <taxon>Mycobacteriales</taxon>
        <taxon>Mycobacteriaceae</taxon>
        <taxon>Mycolicibacterium</taxon>
    </lineage>
</organism>
<gene>
    <name evidence="2" type="ORF">RMCC_3413</name>
</gene>
<proteinExistence type="predicted"/>
<keyword evidence="3" id="KW-1185">Reference proteome</keyword>
<protein>
    <submittedName>
        <fullName evidence="2">Uncharacterized protein</fullName>
    </submittedName>
</protein>
<comment type="caution">
    <text evidence="2">The sequence shown here is derived from an EMBL/GenBank/DDBJ whole genome shotgun (WGS) entry which is preliminary data.</text>
</comment>
<evidence type="ECO:0000256" key="1">
    <source>
        <dbReference type="SAM" id="Phobius"/>
    </source>
</evidence>
<feature type="transmembrane region" description="Helical" evidence="1">
    <location>
        <begin position="44"/>
        <end position="63"/>
    </location>
</feature>
<keyword evidence="1" id="KW-1133">Transmembrane helix</keyword>
<reference evidence="3" key="2">
    <citation type="submission" date="2016-02" db="EMBL/GenBank/DDBJ databases">
        <title>Draft genome sequence of five rapidly growing Mycobacterium species.</title>
        <authorList>
            <person name="Katahira K."/>
            <person name="Gotou Y."/>
            <person name="Iida K."/>
            <person name="Ogura Y."/>
            <person name="Hayashi T."/>
        </authorList>
    </citation>
    <scope>NUCLEOTIDE SEQUENCE [LARGE SCALE GENOMIC DNA]</scope>
    <source>
        <strain evidence="3">JCM15298</strain>
    </source>
</reference>
<name>A0A100WDW3_MYCCR</name>
<dbReference type="Proteomes" id="UP000069443">
    <property type="component" value="Unassembled WGS sequence"/>
</dbReference>
<accession>A0A100WDW3</accession>
<keyword evidence="1" id="KW-0812">Transmembrane</keyword>
<reference evidence="3" key="1">
    <citation type="journal article" date="2016" name="Genome Announc.">
        <title>Draft Genome Sequences of Five Rapidly Growing Mycobacterium Species, M. thermoresistibile, M. fortuitum subsp. acetamidolyticum, M. canariasense, M. brisbanense, and M. novocastrense.</title>
        <authorList>
            <person name="Katahira K."/>
            <person name="Ogura Y."/>
            <person name="Gotoh Y."/>
            <person name="Hayashi T."/>
        </authorList>
    </citation>
    <scope>NUCLEOTIDE SEQUENCE [LARGE SCALE GENOMIC DNA]</scope>
    <source>
        <strain evidence="3">JCM15298</strain>
    </source>
</reference>
<evidence type="ECO:0000313" key="3">
    <source>
        <dbReference type="Proteomes" id="UP000069443"/>
    </source>
</evidence>
<sequence length="196" mass="21017">MLLGSTAFDSFGQSAAFNVFLDRYADSAVPFLGPEAGATTLRTLGLLLFILVVGVTFSAAARATGGVGREQRRELPGLLAHSLIPIVVGYIFAHYLSYLIERGQETIVRLADPFGHGWQLLGLDPGDVQYVLSMNPTLLWTIKVACVVIGHMLAVIAAHDKALRVIPVGHQLTGQLAMMLTMVGYTFAGLFLLFGA</sequence>
<dbReference type="EMBL" id="BCSY01000051">
    <property type="protein sequence ID" value="GAS96447.1"/>
    <property type="molecule type" value="Genomic_DNA"/>
</dbReference>
<dbReference type="AlphaFoldDB" id="A0A100WDW3"/>
<evidence type="ECO:0000313" key="2">
    <source>
        <dbReference type="EMBL" id="GAS96447.1"/>
    </source>
</evidence>
<keyword evidence="1" id="KW-0472">Membrane</keyword>
<dbReference type="STRING" id="228230.RMCC_3413"/>
<feature type="transmembrane region" description="Helical" evidence="1">
    <location>
        <begin position="176"/>
        <end position="194"/>
    </location>
</feature>
<feature type="transmembrane region" description="Helical" evidence="1">
    <location>
        <begin position="137"/>
        <end position="156"/>
    </location>
</feature>
<feature type="transmembrane region" description="Helical" evidence="1">
    <location>
        <begin position="75"/>
        <end position="96"/>
    </location>
</feature>